<evidence type="ECO:0000313" key="1">
    <source>
        <dbReference type="EMBL" id="OAD80661.1"/>
    </source>
</evidence>
<sequence length="100" mass="11992">MTRENNKIREIRYNLCTSRFVSCHPQKENQTPKDVKKIEHRTVFQKLIEVGTDFVFIVGLENIFALDEIRRKLKEKLKQCRVLSFTLRPSKIYMTYLEAK</sequence>
<dbReference type="AlphaFoldDB" id="A0A163BCN4"/>
<reference evidence="2" key="1">
    <citation type="submission" date="2015-06" db="EMBL/GenBank/DDBJ databases">
        <title>Expansion of signal transduction pathways in fungi by whole-genome duplication.</title>
        <authorList>
            <consortium name="DOE Joint Genome Institute"/>
            <person name="Corrochano L.M."/>
            <person name="Kuo A."/>
            <person name="Marcet-Houben M."/>
            <person name="Polaino S."/>
            <person name="Salamov A."/>
            <person name="Villalobos J.M."/>
            <person name="Alvarez M.I."/>
            <person name="Avalos J."/>
            <person name="Benito E.P."/>
            <person name="Benoit I."/>
            <person name="Burger G."/>
            <person name="Camino L.P."/>
            <person name="Canovas D."/>
            <person name="Cerda-Olmedo E."/>
            <person name="Cheng J.-F."/>
            <person name="Dominguez A."/>
            <person name="Elias M."/>
            <person name="Eslava A.P."/>
            <person name="Glaser F."/>
            <person name="Grimwood J."/>
            <person name="Gutierrez G."/>
            <person name="Heitman J."/>
            <person name="Henrissat B."/>
            <person name="Iturriaga E.A."/>
            <person name="Lang B.F."/>
            <person name="Lavin J.L."/>
            <person name="Lee S."/>
            <person name="Li W."/>
            <person name="Lindquist E."/>
            <person name="Lopez-Garcia S."/>
            <person name="Luque E.M."/>
            <person name="Marcos A.T."/>
            <person name="Martin J."/>
            <person name="McCluskey K."/>
            <person name="Medina H.R."/>
            <person name="Miralles-Duran A."/>
            <person name="Miyazaki A."/>
            <person name="Munoz-Torres E."/>
            <person name="Oguiza J.A."/>
            <person name="Ohm R."/>
            <person name="Olmedo M."/>
            <person name="Orejas M."/>
            <person name="Ortiz-Castellanos L."/>
            <person name="Pisabarro A.G."/>
            <person name="Rodriguez-Romero J."/>
            <person name="Ruiz-Herrera J."/>
            <person name="Ruiz-Vazquez R."/>
            <person name="Sanz C."/>
            <person name="Schackwitz W."/>
            <person name="Schmutz J."/>
            <person name="Shahriari M."/>
            <person name="Shelest E."/>
            <person name="Silva-Franco F."/>
            <person name="Soanes D."/>
            <person name="Syed K."/>
            <person name="Tagua V.G."/>
            <person name="Talbot N.J."/>
            <person name="Thon M."/>
            <person name="De vries R.P."/>
            <person name="Wiebenga A."/>
            <person name="Yadav J.S."/>
            <person name="Braun E.L."/>
            <person name="Baker S."/>
            <person name="Garre V."/>
            <person name="Horwitz B."/>
            <person name="Torres-Martinez S."/>
            <person name="Idnurm A."/>
            <person name="Herrera-Estrella A."/>
            <person name="Gabaldon T."/>
            <person name="Grigoriev I.V."/>
        </authorList>
    </citation>
    <scope>NUCLEOTIDE SEQUENCE [LARGE SCALE GENOMIC DNA]</scope>
    <source>
        <strain evidence="2">NRRL 1555(-)</strain>
    </source>
</reference>
<gene>
    <name evidence="1" type="ORF">PHYBLDRAFT_61715</name>
</gene>
<dbReference type="RefSeq" id="XP_018298701.1">
    <property type="nucleotide sequence ID" value="XM_018440847.1"/>
</dbReference>
<dbReference type="Proteomes" id="UP000077315">
    <property type="component" value="Unassembled WGS sequence"/>
</dbReference>
<organism evidence="1 2">
    <name type="scientific">Phycomyces blakesleeanus (strain ATCC 8743b / DSM 1359 / FGSC 10004 / NBRC 33097 / NRRL 1555)</name>
    <dbReference type="NCBI Taxonomy" id="763407"/>
    <lineage>
        <taxon>Eukaryota</taxon>
        <taxon>Fungi</taxon>
        <taxon>Fungi incertae sedis</taxon>
        <taxon>Mucoromycota</taxon>
        <taxon>Mucoromycotina</taxon>
        <taxon>Mucoromycetes</taxon>
        <taxon>Mucorales</taxon>
        <taxon>Phycomycetaceae</taxon>
        <taxon>Phycomyces</taxon>
    </lineage>
</organism>
<name>A0A163BCN4_PHYB8</name>
<dbReference type="InParanoid" id="A0A163BCN4"/>
<dbReference type="EMBL" id="KV440971">
    <property type="protein sequence ID" value="OAD80661.1"/>
    <property type="molecule type" value="Genomic_DNA"/>
</dbReference>
<protein>
    <submittedName>
        <fullName evidence="1">Uncharacterized protein</fullName>
    </submittedName>
</protein>
<dbReference type="GeneID" id="29001753"/>
<accession>A0A163BCN4</accession>
<evidence type="ECO:0000313" key="2">
    <source>
        <dbReference type="Proteomes" id="UP000077315"/>
    </source>
</evidence>
<dbReference type="VEuPathDB" id="FungiDB:PHYBLDRAFT_61715"/>
<proteinExistence type="predicted"/>
<keyword evidence="2" id="KW-1185">Reference proteome</keyword>